<feature type="transmembrane region" description="Helical" evidence="8">
    <location>
        <begin position="136"/>
        <end position="156"/>
    </location>
</feature>
<name>A0ABT1SDM4_9FIRM</name>
<feature type="transmembrane region" description="Helical" evidence="8">
    <location>
        <begin position="199"/>
        <end position="219"/>
    </location>
</feature>
<evidence type="ECO:0000256" key="7">
    <source>
        <dbReference type="ARBA" id="ARBA00023136"/>
    </source>
</evidence>
<feature type="transmembrane region" description="Helical" evidence="8">
    <location>
        <begin position="348"/>
        <end position="369"/>
    </location>
</feature>
<feature type="transmembrane region" description="Helical" evidence="8">
    <location>
        <begin position="109"/>
        <end position="129"/>
    </location>
</feature>
<evidence type="ECO:0000256" key="6">
    <source>
        <dbReference type="ARBA" id="ARBA00022989"/>
    </source>
</evidence>
<dbReference type="PANTHER" id="PTHR42810:SF2">
    <property type="entry name" value="PURINE PERMEASE C1399.01C-RELATED"/>
    <property type="match status" value="1"/>
</dbReference>
<keyword evidence="4" id="KW-1003">Cell membrane</keyword>
<dbReference type="NCBIfam" id="TIGR00801">
    <property type="entry name" value="ncs2"/>
    <property type="match status" value="1"/>
</dbReference>
<keyword evidence="6 8" id="KW-1133">Transmembrane helix</keyword>
<dbReference type="Pfam" id="PF00860">
    <property type="entry name" value="Xan_ur_permease"/>
    <property type="match status" value="1"/>
</dbReference>
<feature type="transmembrane region" description="Helical" evidence="8">
    <location>
        <begin position="381"/>
        <end position="400"/>
    </location>
</feature>
<proteinExistence type="inferred from homology"/>
<dbReference type="EMBL" id="JANGAC010000013">
    <property type="protein sequence ID" value="MCQ4924571.1"/>
    <property type="molecule type" value="Genomic_DNA"/>
</dbReference>
<evidence type="ECO:0000313" key="10">
    <source>
        <dbReference type="Proteomes" id="UP001524478"/>
    </source>
</evidence>
<keyword evidence="10" id="KW-1185">Reference proteome</keyword>
<comment type="similarity">
    <text evidence="2">Belongs to the nucleobase:cation symporter-2 (NCS2) (TC 2.A.40) family.</text>
</comment>
<dbReference type="PANTHER" id="PTHR42810">
    <property type="entry name" value="PURINE PERMEASE C1399.01C-RELATED"/>
    <property type="match status" value="1"/>
</dbReference>
<evidence type="ECO:0000313" key="9">
    <source>
        <dbReference type="EMBL" id="MCQ4924571.1"/>
    </source>
</evidence>
<accession>A0ABT1SDM4</accession>
<dbReference type="InterPro" id="IPR006042">
    <property type="entry name" value="Xan_ur_permease"/>
</dbReference>
<feature type="transmembrane region" description="Helical" evidence="8">
    <location>
        <begin position="323"/>
        <end position="342"/>
    </location>
</feature>
<dbReference type="InterPro" id="IPR006043">
    <property type="entry name" value="NCS2"/>
</dbReference>
<dbReference type="PROSITE" id="PS01116">
    <property type="entry name" value="XANTH_URACIL_PERMASE"/>
    <property type="match status" value="1"/>
</dbReference>
<keyword evidence="7 8" id="KW-0472">Membrane</keyword>
<keyword evidence="5 8" id="KW-0812">Transmembrane</keyword>
<evidence type="ECO:0000256" key="3">
    <source>
        <dbReference type="ARBA" id="ARBA00022448"/>
    </source>
</evidence>
<evidence type="ECO:0000256" key="5">
    <source>
        <dbReference type="ARBA" id="ARBA00022692"/>
    </source>
</evidence>
<feature type="transmembrane region" description="Helical" evidence="8">
    <location>
        <begin position="59"/>
        <end position="77"/>
    </location>
</feature>
<reference evidence="9 10" key="1">
    <citation type="submission" date="2022-06" db="EMBL/GenBank/DDBJ databases">
        <title>Isolation of gut microbiota from human fecal samples.</title>
        <authorList>
            <person name="Pamer E.G."/>
            <person name="Barat B."/>
            <person name="Waligurski E."/>
            <person name="Medina S."/>
            <person name="Paddock L."/>
            <person name="Mostad J."/>
        </authorList>
    </citation>
    <scope>NUCLEOTIDE SEQUENCE [LARGE SCALE GENOMIC DNA]</scope>
    <source>
        <strain evidence="9 10">DFI.7.95</strain>
    </source>
</reference>
<evidence type="ECO:0000256" key="4">
    <source>
        <dbReference type="ARBA" id="ARBA00022475"/>
    </source>
</evidence>
<protein>
    <submittedName>
        <fullName evidence="9">Purine permease</fullName>
    </submittedName>
</protein>
<feature type="transmembrane region" description="Helical" evidence="8">
    <location>
        <begin position="239"/>
        <end position="259"/>
    </location>
</feature>
<keyword evidence="3" id="KW-0813">Transport</keyword>
<feature type="transmembrane region" description="Helical" evidence="8">
    <location>
        <begin position="27"/>
        <end position="47"/>
    </location>
</feature>
<dbReference type="RefSeq" id="WP_256312300.1">
    <property type="nucleotide sequence ID" value="NZ_JANGAC010000013.1"/>
</dbReference>
<feature type="transmembrane region" description="Helical" evidence="8">
    <location>
        <begin position="176"/>
        <end position="192"/>
    </location>
</feature>
<evidence type="ECO:0000256" key="1">
    <source>
        <dbReference type="ARBA" id="ARBA00004651"/>
    </source>
</evidence>
<comment type="caution">
    <text evidence="9">The sequence shown here is derived from an EMBL/GenBank/DDBJ whole genome shotgun (WGS) entry which is preliminary data.</text>
</comment>
<feature type="transmembrane region" description="Helical" evidence="8">
    <location>
        <begin position="412"/>
        <end position="432"/>
    </location>
</feature>
<sequence>MKENSVKVSGTIFEIEGIPKIKEVIPLGFQHVVAAIVGVVTPALLVANVTGLDSADRTILVQISLIITALATLLQLFPIKGIGSGLPVIIGTSFAYVPTILAIGGQFGIAAIFGAQIAGGIAAFIVGMYVKELRRFFPPIVTGTVIFTIGLSLYPVAIRYMAGGAGNPNFGSPQNWMIAMITFGVVVFLTYFTKGSIKLAAILIGMIVGYVISLMLGIISFDTVSESGWFKIVAPMHFGIKFEISSIISMVIIYIVNAVQAIGDLSSTTIGGLDREPMDKELSGGIKANGVTSVISAFFGGLPTATYSQNVGIITVNRVVNKMVFVFAAIIFLVAGLIPKFASLLTTIPQAVIGGATISVFSMITMTGIKMISSSKLTPRNTAIVGLAVALGVGITSVPGSLAGFPAWVDTVFGSSSVVISTLTAIILNLILPKDESDDKDGQEN</sequence>
<comment type="subcellular location">
    <subcellularLocation>
        <location evidence="1">Cell membrane</location>
        <topology evidence="1">Multi-pass membrane protein</topology>
    </subcellularLocation>
</comment>
<dbReference type="Proteomes" id="UP001524478">
    <property type="component" value="Unassembled WGS sequence"/>
</dbReference>
<evidence type="ECO:0000256" key="2">
    <source>
        <dbReference type="ARBA" id="ARBA00008821"/>
    </source>
</evidence>
<dbReference type="NCBIfam" id="TIGR03173">
    <property type="entry name" value="pbuX"/>
    <property type="match status" value="1"/>
</dbReference>
<evidence type="ECO:0000256" key="8">
    <source>
        <dbReference type="SAM" id="Phobius"/>
    </source>
</evidence>
<feature type="transmembrane region" description="Helical" evidence="8">
    <location>
        <begin position="84"/>
        <end position="103"/>
    </location>
</feature>
<organism evidence="9 10">
    <name type="scientific">Tissierella carlieri</name>
    <dbReference type="NCBI Taxonomy" id="689904"/>
    <lineage>
        <taxon>Bacteria</taxon>
        <taxon>Bacillati</taxon>
        <taxon>Bacillota</taxon>
        <taxon>Tissierellia</taxon>
        <taxon>Tissierellales</taxon>
        <taxon>Tissierellaceae</taxon>
        <taxon>Tissierella</taxon>
    </lineage>
</organism>
<gene>
    <name evidence="9" type="ORF">NE686_15825</name>
</gene>
<dbReference type="NCBIfam" id="NF037981">
    <property type="entry name" value="NCS2_1"/>
    <property type="match status" value="1"/>
</dbReference>
<dbReference type="InterPro" id="IPR017588">
    <property type="entry name" value="UacT-like"/>
</dbReference>